<evidence type="ECO:0000256" key="1">
    <source>
        <dbReference type="SAM" id="Phobius"/>
    </source>
</evidence>
<keyword evidence="1" id="KW-0472">Membrane</keyword>
<dbReference type="OrthoDB" id="202063at2759"/>
<keyword evidence="1" id="KW-0812">Transmembrane</keyword>
<dbReference type="AlphaFoldDB" id="A0A067BYN9"/>
<feature type="transmembrane region" description="Helical" evidence="1">
    <location>
        <begin position="194"/>
        <end position="225"/>
    </location>
</feature>
<accession>A0A067BYN9</accession>
<evidence type="ECO:0000313" key="3">
    <source>
        <dbReference type="Proteomes" id="UP000030745"/>
    </source>
</evidence>
<dbReference type="VEuPathDB" id="FungiDB:SPRG_11080"/>
<feature type="transmembrane region" description="Helical" evidence="1">
    <location>
        <begin position="237"/>
        <end position="260"/>
    </location>
</feature>
<proteinExistence type="predicted"/>
<dbReference type="GeneID" id="24133151"/>
<reference evidence="2 3" key="1">
    <citation type="journal article" date="2013" name="PLoS Genet.">
        <title>Distinctive expansion of potential virulence genes in the genome of the oomycete fish pathogen Saprolegnia parasitica.</title>
        <authorList>
            <person name="Jiang R.H."/>
            <person name="de Bruijn I."/>
            <person name="Haas B.J."/>
            <person name="Belmonte R."/>
            <person name="Lobach L."/>
            <person name="Christie J."/>
            <person name="van den Ackerveken G."/>
            <person name="Bottin A."/>
            <person name="Bulone V."/>
            <person name="Diaz-Moreno S.M."/>
            <person name="Dumas B."/>
            <person name="Fan L."/>
            <person name="Gaulin E."/>
            <person name="Govers F."/>
            <person name="Grenville-Briggs L.J."/>
            <person name="Horner N.R."/>
            <person name="Levin J.Z."/>
            <person name="Mammella M."/>
            <person name="Meijer H.J."/>
            <person name="Morris P."/>
            <person name="Nusbaum C."/>
            <person name="Oome S."/>
            <person name="Phillips A.J."/>
            <person name="van Rooyen D."/>
            <person name="Rzeszutek E."/>
            <person name="Saraiva M."/>
            <person name="Secombes C.J."/>
            <person name="Seidl M.F."/>
            <person name="Snel B."/>
            <person name="Stassen J.H."/>
            <person name="Sykes S."/>
            <person name="Tripathy S."/>
            <person name="van den Berg H."/>
            <person name="Vega-Arreguin J.C."/>
            <person name="Wawra S."/>
            <person name="Young S.K."/>
            <person name="Zeng Q."/>
            <person name="Dieguez-Uribeondo J."/>
            <person name="Russ C."/>
            <person name="Tyler B.M."/>
            <person name="van West P."/>
        </authorList>
    </citation>
    <scope>NUCLEOTIDE SEQUENCE [LARGE SCALE GENOMIC DNA]</scope>
    <source>
        <strain evidence="2 3">CBS 223.65</strain>
    </source>
</reference>
<dbReference type="OMA" id="LVIQWIF"/>
<keyword evidence="3" id="KW-1185">Reference proteome</keyword>
<sequence>MDDGQMYQQSPLPRGPPSGTDLAMAFAKKAWAAPSVRRLTLMWLVGLFLMLLAPAPIKVTDEMKHTYEAMVVEAAHVEGYQDVWSEVFMAQSDLQEAKVWFWRFRPEHRRVVNEKQGIVDSAQAKLDVLDNAREEKMRQAKAYVGLWSDYGLDEARTKFWAAFESGKVFASRRTFWQMLFTVLDSREENVYGLVIQWIFVSIINFTFGLIGSLFYFTFAVISMVFTYQPDPLSATAFVCLALLAAASLVATYLLGIYAMAAGAVYGVGKMAANSARLEHERRSRLRGAHMHDD</sequence>
<keyword evidence="1" id="KW-1133">Transmembrane helix</keyword>
<protein>
    <submittedName>
        <fullName evidence="2">Uncharacterized protein</fullName>
    </submittedName>
</protein>
<dbReference type="EMBL" id="KK583251">
    <property type="protein sequence ID" value="KDO23634.1"/>
    <property type="molecule type" value="Genomic_DNA"/>
</dbReference>
<evidence type="ECO:0000313" key="2">
    <source>
        <dbReference type="EMBL" id="KDO23634.1"/>
    </source>
</evidence>
<dbReference type="Proteomes" id="UP000030745">
    <property type="component" value="Unassembled WGS sequence"/>
</dbReference>
<dbReference type="RefSeq" id="XP_012205617.1">
    <property type="nucleotide sequence ID" value="XM_012350227.1"/>
</dbReference>
<organism evidence="2 3">
    <name type="scientific">Saprolegnia parasitica (strain CBS 223.65)</name>
    <dbReference type="NCBI Taxonomy" id="695850"/>
    <lineage>
        <taxon>Eukaryota</taxon>
        <taxon>Sar</taxon>
        <taxon>Stramenopiles</taxon>
        <taxon>Oomycota</taxon>
        <taxon>Saprolegniomycetes</taxon>
        <taxon>Saprolegniales</taxon>
        <taxon>Saprolegniaceae</taxon>
        <taxon>Saprolegnia</taxon>
    </lineage>
</organism>
<dbReference type="KEGG" id="spar:SPRG_11080"/>
<name>A0A067BYN9_SAPPC</name>
<gene>
    <name evidence="2" type="ORF">SPRG_11080</name>
</gene>
<feature type="transmembrane region" description="Helical" evidence="1">
    <location>
        <begin position="39"/>
        <end position="57"/>
    </location>
</feature>